<dbReference type="Proteomes" id="UP001319846">
    <property type="component" value="Unassembled WGS sequence"/>
</dbReference>
<protein>
    <submittedName>
        <fullName evidence="1">Uncharacterized protein</fullName>
    </submittedName>
</protein>
<comment type="caution">
    <text evidence="1">The sequence shown here is derived from an EMBL/GenBank/DDBJ whole genome shotgun (WGS) entry which is preliminary data.</text>
</comment>
<evidence type="ECO:0000313" key="2">
    <source>
        <dbReference type="Proteomes" id="UP001319846"/>
    </source>
</evidence>
<accession>A0ACC5VUU3</accession>
<sequence length="173" mass="19696">MIKIPLMQTGKGMQDDNDTSHIYKLSWLAYFKPFVIGILVALAGLVVSGMVQQPWLSWVALLAGIVSFIYQIIYVRTTTLYIDDAGIWLHEGVFPWQKGVRGVKWRDLDSALFFTGFISWAFKSYTINIGHRYTKGSEIHVRHVKNGKQFVELVNAEHYRQVGGESPSINVMD</sequence>
<dbReference type="EMBL" id="JABYQT010000006">
    <property type="protein sequence ID" value="MBZ5488073.1"/>
    <property type="molecule type" value="Genomic_DNA"/>
</dbReference>
<keyword evidence="2" id="KW-1185">Reference proteome</keyword>
<proteinExistence type="predicted"/>
<gene>
    <name evidence="1" type="ORF">HW452_11120</name>
</gene>
<organism evidence="1 2">
    <name type="scientific">Vreelandella aquamarina</name>
    <dbReference type="NCBI Taxonomy" id="77097"/>
    <lineage>
        <taxon>Bacteria</taxon>
        <taxon>Pseudomonadati</taxon>
        <taxon>Pseudomonadota</taxon>
        <taxon>Gammaproteobacteria</taxon>
        <taxon>Oceanospirillales</taxon>
        <taxon>Halomonadaceae</taxon>
        <taxon>Vreelandella</taxon>
    </lineage>
</organism>
<evidence type="ECO:0000313" key="1">
    <source>
        <dbReference type="EMBL" id="MBZ5488073.1"/>
    </source>
</evidence>
<name>A0ACC5VUU3_9GAMM</name>
<reference evidence="1" key="1">
    <citation type="submission" date="2020-06" db="EMBL/GenBank/DDBJ databases">
        <title>Whole Genome Sequence of Halomonas aquamarina MB598.</title>
        <authorList>
            <person name="Pervaiz M."/>
            <person name="Fariq A."/>
            <person name="Yasmin A."/>
            <person name="Welch M."/>
        </authorList>
    </citation>
    <scope>NUCLEOTIDE SEQUENCE</scope>
    <source>
        <strain evidence="1">MB598</strain>
    </source>
</reference>